<name>A0ABU2F936_9EURY</name>
<dbReference type="Proteomes" id="UP001259659">
    <property type="component" value="Unassembled WGS sequence"/>
</dbReference>
<reference evidence="3 4" key="1">
    <citation type="submission" date="2022-06" db="EMBL/GenBank/DDBJ databases">
        <title>Haloarcula sp. a new haloarchaeum isolate from saline soil.</title>
        <authorList>
            <person name="Strakova D."/>
            <person name="Galisteo C."/>
            <person name="Sanchez-Porro C."/>
            <person name="Ventosa A."/>
        </authorList>
    </citation>
    <scope>NUCLEOTIDE SEQUENCE [LARGE SCALE GENOMIC DNA]</scope>
    <source>
        <strain evidence="3 4">S1CR25-12</strain>
    </source>
</reference>
<keyword evidence="2" id="KW-1133">Transmembrane helix</keyword>
<feature type="transmembrane region" description="Helical" evidence="2">
    <location>
        <begin position="21"/>
        <end position="44"/>
    </location>
</feature>
<feature type="compositionally biased region" description="Basic and acidic residues" evidence="1">
    <location>
        <begin position="289"/>
        <end position="302"/>
    </location>
</feature>
<gene>
    <name evidence="3" type="ORF">NDI56_05235</name>
</gene>
<proteinExistence type="predicted"/>
<keyword evidence="2" id="KW-0472">Membrane</keyword>
<feature type="compositionally biased region" description="Basic and acidic residues" evidence="1">
    <location>
        <begin position="253"/>
        <end position="269"/>
    </location>
</feature>
<evidence type="ECO:0000256" key="1">
    <source>
        <dbReference type="SAM" id="MobiDB-lite"/>
    </source>
</evidence>
<feature type="compositionally biased region" description="Low complexity" evidence="1">
    <location>
        <begin position="234"/>
        <end position="247"/>
    </location>
</feature>
<evidence type="ECO:0000313" key="4">
    <source>
        <dbReference type="Proteomes" id="UP001259659"/>
    </source>
</evidence>
<evidence type="ECO:0000313" key="3">
    <source>
        <dbReference type="EMBL" id="MDS0258795.1"/>
    </source>
</evidence>
<accession>A0ABU2F936</accession>
<dbReference type="InterPro" id="IPR007462">
    <property type="entry name" value="COV1-like"/>
</dbReference>
<feature type="transmembrane region" description="Helical" evidence="2">
    <location>
        <begin position="74"/>
        <end position="95"/>
    </location>
</feature>
<dbReference type="PANTHER" id="PTHR31876:SF26">
    <property type="entry name" value="PROTEIN LIKE COV 2"/>
    <property type="match status" value="1"/>
</dbReference>
<sequence length="363" mass="38609">MVEPSGSRQLSPTRLRTTVRQALLTGIALTVPLFVTLLVIGFVVNTLSNVLDPVVLFAFRLSGSRLQSGQTPAYLVKLVAVVVLLSAIFCIGFVAERRSGPGRIESVFSATMERIPGVGSIYTSFDEMSEMLLDSDTQSFQEVVLVEHPTAESYTVAFVTASTPDSIERATGNGEMLTLFMPMAPNPVMGGHVVHVPVERVYDVDMTVEEGIRSIVTSGVAIGESGVQTTLAESGSPSGPSYPPQGGHQAGGSHREPTPRTGTGEREAAYSDDIDPEHAETPDAVARSRRADTVATDADRVNDLNQASGTIGDDTDRPEEFERSEDTIGDDTDRPEEFDQSGGSVGSETGTPSDIETGGEEQN</sequence>
<feature type="region of interest" description="Disordered" evidence="1">
    <location>
        <begin position="229"/>
        <end position="363"/>
    </location>
</feature>
<dbReference type="RefSeq" id="WP_310918356.1">
    <property type="nucleotide sequence ID" value="NZ_JAMQON010000001.1"/>
</dbReference>
<evidence type="ECO:0000256" key="2">
    <source>
        <dbReference type="SAM" id="Phobius"/>
    </source>
</evidence>
<comment type="caution">
    <text evidence="3">The sequence shown here is derived from an EMBL/GenBank/DDBJ whole genome shotgun (WGS) entry which is preliminary data.</text>
</comment>
<keyword evidence="4" id="KW-1185">Reference proteome</keyword>
<organism evidence="3 4">
    <name type="scientific">Haloarcula saliterrae</name>
    <dbReference type="NCBI Taxonomy" id="2950534"/>
    <lineage>
        <taxon>Archaea</taxon>
        <taxon>Methanobacteriati</taxon>
        <taxon>Methanobacteriota</taxon>
        <taxon>Stenosarchaea group</taxon>
        <taxon>Halobacteria</taxon>
        <taxon>Halobacteriales</taxon>
        <taxon>Haloarculaceae</taxon>
        <taxon>Haloarcula</taxon>
    </lineage>
</organism>
<dbReference type="Pfam" id="PF04367">
    <property type="entry name" value="DUF502"/>
    <property type="match status" value="1"/>
</dbReference>
<protein>
    <submittedName>
        <fullName evidence="3">DUF502 domain-containing protein</fullName>
    </submittedName>
</protein>
<feature type="compositionally biased region" description="Polar residues" evidence="1">
    <location>
        <begin position="346"/>
        <end position="356"/>
    </location>
</feature>
<dbReference type="PANTHER" id="PTHR31876">
    <property type="entry name" value="COV-LIKE PROTEIN 1"/>
    <property type="match status" value="1"/>
</dbReference>
<dbReference type="EMBL" id="JAMQON010000001">
    <property type="protein sequence ID" value="MDS0258795.1"/>
    <property type="molecule type" value="Genomic_DNA"/>
</dbReference>
<keyword evidence="2" id="KW-0812">Transmembrane</keyword>
<feature type="compositionally biased region" description="Basic and acidic residues" evidence="1">
    <location>
        <begin position="314"/>
        <end position="337"/>
    </location>
</feature>